<keyword evidence="3" id="KW-0560">Oxidoreductase</keyword>
<dbReference type="SUPFAM" id="SSF51735">
    <property type="entry name" value="NAD(P)-binding Rossmann-fold domains"/>
    <property type="match status" value="1"/>
</dbReference>
<dbReference type="Gene3D" id="3.90.25.10">
    <property type="entry name" value="UDP-galactose 4-epimerase, domain 1"/>
    <property type="match status" value="1"/>
</dbReference>
<dbReference type="Pfam" id="PF05368">
    <property type="entry name" value="NmrA"/>
    <property type="match status" value="1"/>
</dbReference>
<gene>
    <name evidence="5" type="ORF">BN869_000000844_1</name>
</gene>
<reference evidence="5" key="1">
    <citation type="submission" date="2015-01" db="EMBL/GenBank/DDBJ databases">
        <authorList>
            <person name="Durling Mikael"/>
        </authorList>
    </citation>
    <scope>NUCLEOTIDE SEQUENCE</scope>
</reference>
<dbReference type="AlphaFoldDB" id="A0A0B7JJH5"/>
<name>A0A0B7JJH5_BIOOC</name>
<dbReference type="EMBL" id="CDPU01000001">
    <property type="protein sequence ID" value="CEO44789.1"/>
    <property type="molecule type" value="Genomic_DNA"/>
</dbReference>
<comment type="similarity">
    <text evidence="1">Belongs to the NmrA-type oxidoreductase family.</text>
</comment>
<protein>
    <recommendedName>
        <fullName evidence="4">NmrA-like domain-containing protein</fullName>
    </recommendedName>
</protein>
<evidence type="ECO:0000313" key="5">
    <source>
        <dbReference type="EMBL" id="CEO44789.1"/>
    </source>
</evidence>
<dbReference type="InterPro" id="IPR051164">
    <property type="entry name" value="NmrA-like_oxidored"/>
</dbReference>
<dbReference type="PANTHER" id="PTHR42748">
    <property type="entry name" value="NITROGEN METABOLITE REPRESSION PROTEIN NMRA FAMILY MEMBER"/>
    <property type="match status" value="1"/>
</dbReference>
<sequence>MPPPSVFLCSITGSQGKPLALQLRRLGWTVKGTSRTPDSNAARQLKAAGVELSKGDWDDVASLTAAMSGVEKIFISTITYADDPDRERRQGLNIVAAAKAAKVQQVALSGSLGVVTLGDPTLSPFFKMVITGKRVIEQAIEDGPFKHWTFIRPAFFMNNLLTPQVDYFLPHLRQENIWETVMREGERLALADPDDISKLVVVIFQNPEKWHGRGIPFASELLSVPDMLEQLGEATGTEFEEYFMTDEDIDSQAVSFSFMMSDRVMRKQAEYMDMEELSSAIQLTSFSEWLEKEKETVLETYC</sequence>
<evidence type="ECO:0000256" key="1">
    <source>
        <dbReference type="ARBA" id="ARBA00006328"/>
    </source>
</evidence>
<dbReference type="InterPro" id="IPR008030">
    <property type="entry name" value="NmrA-like"/>
</dbReference>
<evidence type="ECO:0000256" key="2">
    <source>
        <dbReference type="ARBA" id="ARBA00022857"/>
    </source>
</evidence>
<dbReference type="Gene3D" id="3.40.50.720">
    <property type="entry name" value="NAD(P)-binding Rossmann-like Domain"/>
    <property type="match status" value="1"/>
</dbReference>
<accession>A0A0B7JJH5</accession>
<dbReference type="InterPro" id="IPR036291">
    <property type="entry name" value="NAD(P)-bd_dom_sf"/>
</dbReference>
<organism evidence="5">
    <name type="scientific">Bionectria ochroleuca</name>
    <name type="common">Gliocladium roseum</name>
    <dbReference type="NCBI Taxonomy" id="29856"/>
    <lineage>
        <taxon>Eukaryota</taxon>
        <taxon>Fungi</taxon>
        <taxon>Dikarya</taxon>
        <taxon>Ascomycota</taxon>
        <taxon>Pezizomycotina</taxon>
        <taxon>Sordariomycetes</taxon>
        <taxon>Hypocreomycetidae</taxon>
        <taxon>Hypocreales</taxon>
        <taxon>Bionectriaceae</taxon>
        <taxon>Clonostachys</taxon>
    </lineage>
</organism>
<dbReference type="GO" id="GO:0016491">
    <property type="term" value="F:oxidoreductase activity"/>
    <property type="evidence" value="ECO:0007669"/>
    <property type="project" value="UniProtKB-KW"/>
</dbReference>
<keyword evidence="2" id="KW-0521">NADP</keyword>
<dbReference type="PANTHER" id="PTHR42748:SF30">
    <property type="entry name" value="NMRA-LIKE DOMAIN-CONTAINING PROTEIN"/>
    <property type="match status" value="1"/>
</dbReference>
<proteinExistence type="inferred from homology"/>
<evidence type="ECO:0000259" key="4">
    <source>
        <dbReference type="Pfam" id="PF05368"/>
    </source>
</evidence>
<feature type="domain" description="NmrA-like" evidence="4">
    <location>
        <begin position="12"/>
        <end position="290"/>
    </location>
</feature>
<evidence type="ECO:0000256" key="3">
    <source>
        <dbReference type="ARBA" id="ARBA00023002"/>
    </source>
</evidence>
<dbReference type="GO" id="GO:0005634">
    <property type="term" value="C:nucleus"/>
    <property type="evidence" value="ECO:0007669"/>
    <property type="project" value="TreeGrafter"/>
</dbReference>